<evidence type="ECO:0000256" key="3">
    <source>
        <dbReference type="ARBA" id="ARBA00022794"/>
    </source>
</evidence>
<dbReference type="InterPro" id="IPR006802">
    <property type="entry name" value="Radial_spoke"/>
</dbReference>
<dbReference type="eggNOG" id="ENOG502QR99">
    <property type="taxonomic scope" value="Eukaryota"/>
</dbReference>
<evidence type="ECO:0000256" key="10">
    <source>
        <dbReference type="ARBA" id="ARBA00041080"/>
    </source>
</evidence>
<dbReference type="RefSeq" id="XP_004031168.1">
    <property type="nucleotide sequence ID" value="XM_004031120.1"/>
</dbReference>
<dbReference type="AlphaFoldDB" id="G0QXY0"/>
<comment type="similarity">
    <text evidence="9">Belongs to the flagellar radial spoke RSP9 family.</text>
</comment>
<evidence type="ECO:0000256" key="9">
    <source>
        <dbReference type="ARBA" id="ARBA00038319"/>
    </source>
</evidence>
<evidence type="ECO:0000256" key="7">
    <source>
        <dbReference type="ARBA" id="ARBA00023273"/>
    </source>
</evidence>
<dbReference type="GO" id="GO:0001534">
    <property type="term" value="C:radial spoke"/>
    <property type="evidence" value="ECO:0007669"/>
    <property type="project" value="InterPro"/>
</dbReference>
<dbReference type="GO" id="GO:0044458">
    <property type="term" value="P:motile cilium assembly"/>
    <property type="evidence" value="ECO:0007669"/>
    <property type="project" value="TreeGrafter"/>
</dbReference>
<keyword evidence="5" id="KW-0969">Cilium</keyword>
<dbReference type="PANTHER" id="PTHR22069">
    <property type="entry name" value="MITOCHONDRIAL RIBOSOMAL PROTEIN S18"/>
    <property type="match status" value="1"/>
</dbReference>
<proteinExistence type="inferred from homology"/>
<protein>
    <recommendedName>
        <fullName evidence="10">Radial spoke head protein 9 homolog</fullName>
    </recommendedName>
</protein>
<evidence type="ECO:0000256" key="5">
    <source>
        <dbReference type="ARBA" id="ARBA00023069"/>
    </source>
</evidence>
<evidence type="ECO:0000256" key="2">
    <source>
        <dbReference type="ARBA" id="ARBA00022490"/>
    </source>
</evidence>
<keyword evidence="6" id="KW-0206">Cytoskeleton</keyword>
<comment type="subcellular location">
    <subcellularLocation>
        <location evidence="8">Cell projection</location>
        <location evidence="8">Kinocilium</location>
    </subcellularLocation>
    <subcellularLocation>
        <location evidence="1">Cytoplasm</location>
        <location evidence="1">Cytoskeleton</location>
        <location evidence="1">Flagellum axoneme</location>
    </subcellularLocation>
</comment>
<dbReference type="Pfam" id="PF04712">
    <property type="entry name" value="Radial_spoke"/>
    <property type="match status" value="1"/>
</dbReference>
<evidence type="ECO:0000313" key="12">
    <source>
        <dbReference type="EMBL" id="EGR29932.1"/>
    </source>
</evidence>
<organism evidence="12 13">
    <name type="scientific">Ichthyophthirius multifiliis</name>
    <name type="common">White spot disease agent</name>
    <name type="synonym">Ich</name>
    <dbReference type="NCBI Taxonomy" id="5932"/>
    <lineage>
        <taxon>Eukaryota</taxon>
        <taxon>Sar</taxon>
        <taxon>Alveolata</taxon>
        <taxon>Ciliophora</taxon>
        <taxon>Intramacronucleata</taxon>
        <taxon>Oligohymenophorea</taxon>
        <taxon>Hymenostomatida</taxon>
        <taxon>Ophryoglenina</taxon>
        <taxon>Ichthyophthirius</taxon>
    </lineage>
</organism>
<keyword evidence="13" id="KW-1185">Reference proteome</keyword>
<evidence type="ECO:0000256" key="6">
    <source>
        <dbReference type="ARBA" id="ARBA00023212"/>
    </source>
</evidence>
<feature type="region of interest" description="Disordered" evidence="11">
    <location>
        <begin position="117"/>
        <end position="154"/>
    </location>
</feature>
<sequence>MDIYRLSTDIKFMNQIGMTLSVEERMKLELSILKINENENFDQILFWGKIQGVKADYFVALALQYKGKFEFPSKKFYFAKSDTFDFEELPECNLEYQQQVDTFRTLFTGDPKTVIIPLKEEEEAPPADANQEEIQEKAPVDSDEDENPKVKPKPFTESDRLAYIIRAIENDCSLVPVGALKLTPSHELRYNDSFKGLSLKEVNQISLYQHFRAPQTQEKKDFISRDDAIFHFNIFDPIHNDLPKGCWSLQTDSSKTNATLRSLTWPGFVGYHRANSRIFGYCYIGNGLKNCDLPFLL</sequence>
<dbReference type="InParanoid" id="G0QXY0"/>
<evidence type="ECO:0000256" key="4">
    <source>
        <dbReference type="ARBA" id="ARBA00022846"/>
    </source>
</evidence>
<accession>G0QXY0</accession>
<dbReference type="GeneID" id="14906039"/>
<dbReference type="OMA" id="CLTAGEQ"/>
<gene>
    <name evidence="12" type="ORF">IMG5_145870</name>
</gene>
<keyword evidence="4" id="KW-0282">Flagellum</keyword>
<dbReference type="GO" id="GO:0060294">
    <property type="term" value="P:cilium movement involved in cell motility"/>
    <property type="evidence" value="ECO:0007669"/>
    <property type="project" value="InterPro"/>
</dbReference>
<keyword evidence="3" id="KW-0970">Cilium biogenesis/degradation</keyword>
<dbReference type="OrthoDB" id="10258956at2759"/>
<keyword evidence="7" id="KW-0966">Cell projection</keyword>
<evidence type="ECO:0000256" key="11">
    <source>
        <dbReference type="SAM" id="MobiDB-lite"/>
    </source>
</evidence>
<name>G0QXY0_ICHMU</name>
<dbReference type="EMBL" id="GL984091">
    <property type="protein sequence ID" value="EGR29932.1"/>
    <property type="molecule type" value="Genomic_DNA"/>
</dbReference>
<reference evidence="12 13" key="1">
    <citation type="submission" date="2011-07" db="EMBL/GenBank/DDBJ databases">
        <authorList>
            <person name="Coyne R."/>
            <person name="Brami D."/>
            <person name="Johnson J."/>
            <person name="Hostetler J."/>
            <person name="Hannick L."/>
            <person name="Clark T."/>
            <person name="Cassidy-Hanley D."/>
            <person name="Inman J."/>
        </authorList>
    </citation>
    <scope>NUCLEOTIDE SEQUENCE [LARGE SCALE GENOMIC DNA]</scope>
    <source>
        <strain evidence="12 13">G5</strain>
    </source>
</reference>
<keyword evidence="2" id="KW-0963">Cytoplasm</keyword>
<dbReference type="PANTHER" id="PTHR22069:SF0">
    <property type="entry name" value="RADIAL SPOKE HEAD PROTEIN 9 HOMOLOG"/>
    <property type="match status" value="1"/>
</dbReference>
<dbReference type="Proteomes" id="UP000008983">
    <property type="component" value="Unassembled WGS sequence"/>
</dbReference>
<evidence type="ECO:0000313" key="13">
    <source>
        <dbReference type="Proteomes" id="UP000008983"/>
    </source>
</evidence>
<feature type="compositionally biased region" description="Acidic residues" evidence="11">
    <location>
        <begin position="120"/>
        <end position="133"/>
    </location>
</feature>
<evidence type="ECO:0000256" key="1">
    <source>
        <dbReference type="ARBA" id="ARBA00004611"/>
    </source>
</evidence>
<dbReference type="GO" id="GO:0035082">
    <property type="term" value="P:axoneme assembly"/>
    <property type="evidence" value="ECO:0007669"/>
    <property type="project" value="InterPro"/>
</dbReference>
<dbReference type="InterPro" id="IPR055316">
    <property type="entry name" value="RSP9"/>
</dbReference>
<evidence type="ECO:0000256" key="8">
    <source>
        <dbReference type="ARBA" id="ARBA00037822"/>
    </source>
</evidence>
<dbReference type="STRING" id="857967.G0QXY0"/>